<proteinExistence type="predicted"/>
<keyword evidence="2" id="KW-1133">Transmembrane helix</keyword>
<evidence type="ECO:0000256" key="2">
    <source>
        <dbReference type="SAM" id="Phobius"/>
    </source>
</evidence>
<feature type="transmembrane region" description="Helical" evidence="2">
    <location>
        <begin position="437"/>
        <end position="456"/>
    </location>
</feature>
<name>A0A5C6B1L7_9PLAN</name>
<feature type="transmembrane region" description="Helical" evidence="2">
    <location>
        <begin position="288"/>
        <end position="307"/>
    </location>
</feature>
<sequence length="742" mass="83662">MISLTPVQPLRSATPRAMSLRLRDDLIIQQVGTDSATRWVVKDPIAMRYFHFRREEFFVLQRLDGTHSSEDIRQQFMREYPAENLTAMRLQTFMAHLHENSLIITDAEGEGQRMLVRRRRARANSTRAAMTNLLAIRFPGFDPTRLLDWLSPRCRWMFSRTFVAACLVVIVAAALLLAVQARTLLVRLPDFHAFFTVTNFVYLMAAVAGAKVLHELAHALTCRHFGAQCHEMGFMLLVFTPCLYCNVTDSWMLRHRRERILISAAGMFVEAVLAGLCVFGWWFSHPGLFNSLCLNQIVVCSVATLLFNGNPLLRYDGYYILSDLVNVPNLQQRAIEALRAVLANFFLGVKLPRAEFGQRSHIGWLAAYAIASLVYKLFILTAILWFYYKLLEPYQLQVFPQILGGLTIAAAFLLPLWRSMRFFGGLASGGHVHWFRFLFRSSVVAAILGLIIFVPLPRTVSAPAVLESEGARRVYVTVPGELKSMIAEGTFVRQGDVLAELESPQLRRDVAESQGLLNQEQRHLDNLRKRRIQEPDVELKIPAVIERIKDLQDQLQQRLTDLQSLSINAPRNGTVIAVPNDQTRPSEGELLAWSGSLHDAKNLGCFLESGIQLCLIGDPDQGEAMLLIDRNDIPLVQPGQSVKLYFGALQNHLLTGKIVEVAEADTDVLPPMLAKQVEIPVRDQTDNGARPMETVYLARVEFEDQPQRIISGSSGAARVRVAPRSLGLRLADYVARTFRMEF</sequence>
<dbReference type="PANTHER" id="PTHR13325:SF3">
    <property type="entry name" value="MEMBRANE-BOUND TRANSCRIPTION FACTOR SITE-2 PROTEASE"/>
    <property type="match status" value="1"/>
</dbReference>
<evidence type="ECO:0000313" key="3">
    <source>
        <dbReference type="EMBL" id="TWU05302.1"/>
    </source>
</evidence>
<feature type="transmembrane region" description="Helical" evidence="2">
    <location>
        <begin position="161"/>
        <end position="179"/>
    </location>
</feature>
<reference evidence="3 4" key="1">
    <citation type="submission" date="2019-02" db="EMBL/GenBank/DDBJ databases">
        <title>Deep-cultivation of Planctomycetes and their phenomic and genomic characterization uncovers novel biology.</title>
        <authorList>
            <person name="Wiegand S."/>
            <person name="Jogler M."/>
            <person name="Boedeker C."/>
            <person name="Pinto D."/>
            <person name="Vollmers J."/>
            <person name="Rivas-Marin E."/>
            <person name="Kohn T."/>
            <person name="Peeters S.H."/>
            <person name="Heuer A."/>
            <person name="Rast P."/>
            <person name="Oberbeckmann S."/>
            <person name="Bunk B."/>
            <person name="Jeske O."/>
            <person name="Meyerdierks A."/>
            <person name="Storesund J.E."/>
            <person name="Kallscheuer N."/>
            <person name="Luecker S."/>
            <person name="Lage O.M."/>
            <person name="Pohl T."/>
            <person name="Merkel B.J."/>
            <person name="Hornburger P."/>
            <person name="Mueller R.-W."/>
            <person name="Bruemmer F."/>
            <person name="Labrenz M."/>
            <person name="Spormann A.M."/>
            <person name="Op Den Camp H."/>
            <person name="Overmann J."/>
            <person name="Amann R."/>
            <person name="Jetten M.S.M."/>
            <person name="Mascher T."/>
            <person name="Medema M.H."/>
            <person name="Devos D.P."/>
            <person name="Kaster A.-K."/>
            <person name="Ovreas L."/>
            <person name="Rohde M."/>
            <person name="Galperin M.Y."/>
            <person name="Jogler C."/>
        </authorList>
    </citation>
    <scope>NUCLEOTIDE SEQUENCE [LARGE SCALE GENOMIC DNA]</scope>
    <source>
        <strain evidence="3 4">CA54</strain>
    </source>
</reference>
<feature type="transmembrane region" description="Helical" evidence="2">
    <location>
        <begin position="260"/>
        <end position="282"/>
    </location>
</feature>
<dbReference type="Proteomes" id="UP000320735">
    <property type="component" value="Unassembled WGS sequence"/>
</dbReference>
<dbReference type="GO" id="GO:0016020">
    <property type="term" value="C:membrane"/>
    <property type="evidence" value="ECO:0007669"/>
    <property type="project" value="InterPro"/>
</dbReference>
<feature type="transmembrane region" description="Helical" evidence="2">
    <location>
        <begin position="398"/>
        <end position="417"/>
    </location>
</feature>
<dbReference type="EMBL" id="SJPP01000004">
    <property type="protein sequence ID" value="TWU05302.1"/>
    <property type="molecule type" value="Genomic_DNA"/>
</dbReference>
<feature type="transmembrane region" description="Helical" evidence="2">
    <location>
        <begin position="191"/>
        <end position="213"/>
    </location>
</feature>
<dbReference type="PANTHER" id="PTHR13325">
    <property type="entry name" value="PROTEASE M50 MEMBRANE-BOUND TRANSCRIPTION FACTOR SITE 2 PROTEASE"/>
    <property type="match status" value="1"/>
</dbReference>
<dbReference type="GO" id="GO:0005737">
    <property type="term" value="C:cytoplasm"/>
    <property type="evidence" value="ECO:0007669"/>
    <property type="project" value="TreeGrafter"/>
</dbReference>
<feature type="coiled-coil region" evidence="1">
    <location>
        <begin position="510"/>
        <end position="568"/>
    </location>
</feature>
<accession>A0A5C6B1L7</accession>
<keyword evidence="2" id="KW-0472">Membrane</keyword>
<dbReference type="Gene3D" id="2.40.30.170">
    <property type="match status" value="1"/>
</dbReference>
<keyword evidence="4" id="KW-1185">Reference proteome</keyword>
<organism evidence="3 4">
    <name type="scientific">Symmachiella macrocystis</name>
    <dbReference type="NCBI Taxonomy" id="2527985"/>
    <lineage>
        <taxon>Bacteria</taxon>
        <taxon>Pseudomonadati</taxon>
        <taxon>Planctomycetota</taxon>
        <taxon>Planctomycetia</taxon>
        <taxon>Planctomycetales</taxon>
        <taxon>Planctomycetaceae</taxon>
        <taxon>Symmachiella</taxon>
    </lineage>
</organism>
<dbReference type="GO" id="GO:0031293">
    <property type="term" value="P:membrane protein intracellular domain proteolysis"/>
    <property type="evidence" value="ECO:0007669"/>
    <property type="project" value="TreeGrafter"/>
</dbReference>
<dbReference type="GO" id="GO:0004222">
    <property type="term" value="F:metalloendopeptidase activity"/>
    <property type="evidence" value="ECO:0007669"/>
    <property type="project" value="InterPro"/>
</dbReference>
<keyword evidence="1" id="KW-0175">Coiled coil</keyword>
<dbReference type="AlphaFoldDB" id="A0A5C6B1L7"/>
<evidence type="ECO:0000256" key="1">
    <source>
        <dbReference type="SAM" id="Coils"/>
    </source>
</evidence>
<feature type="transmembrane region" description="Helical" evidence="2">
    <location>
        <begin position="362"/>
        <end position="386"/>
    </location>
</feature>
<comment type="caution">
    <text evidence="3">The sequence shown here is derived from an EMBL/GenBank/DDBJ whole genome shotgun (WGS) entry which is preliminary data.</text>
</comment>
<protein>
    <submittedName>
        <fullName evidence="3">HlyD family secretion protein</fullName>
    </submittedName>
</protein>
<gene>
    <name evidence="3" type="ORF">CA54_59900</name>
</gene>
<evidence type="ECO:0000313" key="4">
    <source>
        <dbReference type="Proteomes" id="UP000320735"/>
    </source>
</evidence>
<dbReference type="InterPro" id="IPR001193">
    <property type="entry name" value="MBTPS2"/>
</dbReference>
<keyword evidence="2" id="KW-0812">Transmembrane</keyword>